<comment type="subcellular location">
    <subcellularLocation>
        <location evidence="1">Cell envelope</location>
    </subcellularLocation>
</comment>
<evidence type="ECO:0000313" key="7">
    <source>
        <dbReference type="EMBL" id="GAA1862099.1"/>
    </source>
</evidence>
<keyword evidence="8" id="KW-1185">Reference proteome</keyword>
<evidence type="ECO:0000256" key="5">
    <source>
        <dbReference type="SAM" id="SignalP"/>
    </source>
</evidence>
<feature type="chain" id="PRO_5045704675" evidence="5">
    <location>
        <begin position="27"/>
        <end position="324"/>
    </location>
</feature>
<keyword evidence="4 5" id="KW-0732">Signal</keyword>
<dbReference type="PANTHER" id="PTHR30532">
    <property type="entry name" value="IRON III DICITRATE-BINDING PERIPLASMIC PROTEIN"/>
    <property type="match status" value="1"/>
</dbReference>
<name>A0ABN2NBU5_9PSEU</name>
<dbReference type="InterPro" id="IPR002491">
    <property type="entry name" value="ABC_transptr_periplasmic_BD"/>
</dbReference>
<feature type="signal peptide" evidence="5">
    <location>
        <begin position="1"/>
        <end position="26"/>
    </location>
</feature>
<evidence type="ECO:0000256" key="2">
    <source>
        <dbReference type="ARBA" id="ARBA00008814"/>
    </source>
</evidence>
<evidence type="ECO:0000256" key="4">
    <source>
        <dbReference type="ARBA" id="ARBA00022729"/>
    </source>
</evidence>
<organism evidence="7 8">
    <name type="scientific">Pseudonocardia ailaonensis</name>
    <dbReference type="NCBI Taxonomy" id="367279"/>
    <lineage>
        <taxon>Bacteria</taxon>
        <taxon>Bacillati</taxon>
        <taxon>Actinomycetota</taxon>
        <taxon>Actinomycetes</taxon>
        <taxon>Pseudonocardiales</taxon>
        <taxon>Pseudonocardiaceae</taxon>
        <taxon>Pseudonocardia</taxon>
    </lineage>
</organism>
<protein>
    <submittedName>
        <fullName evidence="7">Iron-siderophore ABC transporter substrate-binding protein</fullName>
    </submittedName>
</protein>
<proteinExistence type="inferred from homology"/>
<evidence type="ECO:0000313" key="8">
    <source>
        <dbReference type="Proteomes" id="UP001500449"/>
    </source>
</evidence>
<evidence type="ECO:0000256" key="3">
    <source>
        <dbReference type="ARBA" id="ARBA00022448"/>
    </source>
</evidence>
<dbReference type="Proteomes" id="UP001500449">
    <property type="component" value="Unassembled WGS sequence"/>
</dbReference>
<reference evidence="7 8" key="1">
    <citation type="journal article" date="2019" name="Int. J. Syst. Evol. Microbiol.">
        <title>The Global Catalogue of Microorganisms (GCM) 10K type strain sequencing project: providing services to taxonomists for standard genome sequencing and annotation.</title>
        <authorList>
            <consortium name="The Broad Institute Genomics Platform"/>
            <consortium name="The Broad Institute Genome Sequencing Center for Infectious Disease"/>
            <person name="Wu L."/>
            <person name="Ma J."/>
        </authorList>
    </citation>
    <scope>NUCLEOTIDE SEQUENCE [LARGE SCALE GENOMIC DNA]</scope>
    <source>
        <strain evidence="7 8">JCM 16009</strain>
    </source>
</reference>
<gene>
    <name evidence="7" type="ORF">GCM10009836_47980</name>
</gene>
<evidence type="ECO:0000256" key="1">
    <source>
        <dbReference type="ARBA" id="ARBA00004196"/>
    </source>
</evidence>
<evidence type="ECO:0000259" key="6">
    <source>
        <dbReference type="PROSITE" id="PS50983"/>
    </source>
</evidence>
<dbReference type="SUPFAM" id="SSF53807">
    <property type="entry name" value="Helical backbone' metal receptor"/>
    <property type="match status" value="1"/>
</dbReference>
<accession>A0ABN2NBU5</accession>
<keyword evidence="3" id="KW-0813">Transport</keyword>
<dbReference type="InterPro" id="IPR051313">
    <property type="entry name" value="Bact_iron-sidero_bind"/>
</dbReference>
<dbReference type="RefSeq" id="WP_344421182.1">
    <property type="nucleotide sequence ID" value="NZ_BAAAQK010000018.1"/>
</dbReference>
<dbReference type="PANTHER" id="PTHR30532:SF24">
    <property type="entry name" value="FERRIC ENTEROBACTIN-BINDING PERIPLASMIC PROTEIN FEPB"/>
    <property type="match status" value="1"/>
</dbReference>
<dbReference type="Gene3D" id="3.40.50.1980">
    <property type="entry name" value="Nitrogenase molybdenum iron protein domain"/>
    <property type="match status" value="2"/>
</dbReference>
<feature type="domain" description="Fe/B12 periplasmic-binding" evidence="6">
    <location>
        <begin position="63"/>
        <end position="322"/>
    </location>
</feature>
<dbReference type="Pfam" id="PF01497">
    <property type="entry name" value="Peripla_BP_2"/>
    <property type="match status" value="1"/>
</dbReference>
<dbReference type="PROSITE" id="PS50983">
    <property type="entry name" value="FE_B12_PBP"/>
    <property type="match status" value="1"/>
</dbReference>
<sequence>MNFRRLLPALAVTLVALAGCSAASQAPSTAAPAAPSPGASTTAFPVSITHAYGQTTIPAEPKRVVTIGYNEGDFPLALGVVPVGERQVIGDFDWQNRPWATAAKQGQQPQVLSGSDLSIEQVAALRPDLILGVYSFIDKATYDRLSGIAPTIAPPTDGGKGAAATWQDQTRITGKALGRSDRAEQVIGEAESKIKAVKDANAAFAGRSMSMVFPIQGLYSIGADDLRTQLFAGLGFVPVPTSAALSPENLEPIDKDVVVAMGQTEQQFTADPVFANMKATKARHVIYPGGFETPFAGALGFSSPLSLPYAADLIAPQLAQAIAR</sequence>
<dbReference type="PROSITE" id="PS51257">
    <property type="entry name" value="PROKAR_LIPOPROTEIN"/>
    <property type="match status" value="1"/>
</dbReference>
<comment type="caution">
    <text evidence="7">The sequence shown here is derived from an EMBL/GenBank/DDBJ whole genome shotgun (WGS) entry which is preliminary data.</text>
</comment>
<comment type="similarity">
    <text evidence="2">Belongs to the bacterial solute-binding protein 8 family.</text>
</comment>
<dbReference type="EMBL" id="BAAAQK010000018">
    <property type="protein sequence ID" value="GAA1862099.1"/>
    <property type="molecule type" value="Genomic_DNA"/>
</dbReference>